<reference evidence="4" key="2">
    <citation type="journal article" date="2022" name="Microb. Genom.">
        <title>A chromosome-scale genome assembly of the tomato pathogen Cladosporium fulvum reveals a compartmentalized genome architecture and the presence of a dispensable chromosome.</title>
        <authorList>
            <person name="Zaccaron A.Z."/>
            <person name="Chen L.H."/>
            <person name="Samaras A."/>
            <person name="Stergiopoulos I."/>
        </authorList>
    </citation>
    <scope>NUCLEOTIDE SEQUENCE</scope>
    <source>
        <strain evidence="4">Race5_Kim</strain>
    </source>
</reference>
<dbReference type="InterPro" id="IPR033433">
    <property type="entry name" value="GtaA_N"/>
</dbReference>
<dbReference type="GeneID" id="71980763"/>
<dbReference type="AlphaFoldDB" id="A0A9Q8L6Q4"/>
<dbReference type="Pfam" id="PF16335">
    <property type="entry name" value="GtaA_6_Hairpin"/>
    <property type="match status" value="1"/>
</dbReference>
<reference evidence="4" key="1">
    <citation type="submission" date="2021-12" db="EMBL/GenBank/DDBJ databases">
        <authorList>
            <person name="Zaccaron A."/>
            <person name="Stergiopoulos I."/>
        </authorList>
    </citation>
    <scope>NUCLEOTIDE SEQUENCE</scope>
    <source>
        <strain evidence="4">Race5_Kim</strain>
    </source>
</reference>
<feature type="chain" id="PRO_5040410338" evidence="1">
    <location>
        <begin position="31"/>
        <end position="775"/>
    </location>
</feature>
<accession>A0A9Q8L6Q4</accession>
<dbReference type="PANTHER" id="PTHR31987">
    <property type="entry name" value="GLUTAMINASE A-RELATED"/>
    <property type="match status" value="1"/>
</dbReference>
<protein>
    <submittedName>
        <fullName evidence="4">Glutaminase A</fullName>
    </submittedName>
</protein>
<dbReference type="EMBL" id="CP090163">
    <property type="protein sequence ID" value="UJO11887.1"/>
    <property type="molecule type" value="Genomic_DNA"/>
</dbReference>
<dbReference type="KEGG" id="ffu:CLAFUR5_00885"/>
<dbReference type="PANTHER" id="PTHR31987:SF1">
    <property type="entry name" value="GLUTAMINASE A"/>
    <property type="match status" value="1"/>
</dbReference>
<evidence type="ECO:0000259" key="3">
    <source>
        <dbReference type="Pfam" id="PF17168"/>
    </source>
</evidence>
<keyword evidence="5" id="KW-1185">Reference proteome</keyword>
<feature type="domain" description="Glutaminase A N-terminal" evidence="3">
    <location>
        <begin position="124"/>
        <end position="338"/>
    </location>
</feature>
<evidence type="ECO:0000313" key="4">
    <source>
        <dbReference type="EMBL" id="UJO11887.1"/>
    </source>
</evidence>
<dbReference type="InterPro" id="IPR052743">
    <property type="entry name" value="Glutaminase_GtaA"/>
</dbReference>
<feature type="domain" description="Glutaminase A central" evidence="2">
    <location>
        <begin position="380"/>
        <end position="739"/>
    </location>
</feature>
<dbReference type="InterPro" id="IPR032514">
    <property type="entry name" value="GtaA_central"/>
</dbReference>
<dbReference type="OrthoDB" id="431715at2759"/>
<organism evidence="4 5">
    <name type="scientific">Passalora fulva</name>
    <name type="common">Tomato leaf mold</name>
    <name type="synonym">Cladosporium fulvum</name>
    <dbReference type="NCBI Taxonomy" id="5499"/>
    <lineage>
        <taxon>Eukaryota</taxon>
        <taxon>Fungi</taxon>
        <taxon>Dikarya</taxon>
        <taxon>Ascomycota</taxon>
        <taxon>Pezizomycotina</taxon>
        <taxon>Dothideomycetes</taxon>
        <taxon>Dothideomycetidae</taxon>
        <taxon>Mycosphaerellales</taxon>
        <taxon>Mycosphaerellaceae</taxon>
        <taxon>Fulvia</taxon>
    </lineage>
</organism>
<dbReference type="OMA" id="EWRSSWG"/>
<sequence length="775" mass="85411">MTLPMAPSKAWQAYLLACIATIGPSPLVSAAPNSNTIYGPVRPPAIPLAVRSPYLSAWSTTAEGATLNSKNPTFFNGAELGWEGFIMVDGVAYEYLEAGAQELPERGHTTPATQTHVQYDSQWSNFTFTAGPLEVIASFFSPVLPQDTCRTSIPVSYMLTTFFARDGEAHDVKLYSDVQGASWFDPTGQAPVQGAPYDACSGCNETHDPPDPVSVWVIRLTEETTFAEVDDRPAWGNLTYASSPYDASSFSSLQGRSADVRARFLAVPMSNQKSAEIANPDLVFAFTHTFPNATNGSALYSIGLSQQPAIQYLTASGLAMVEDHYRDFYRVAAMGAAFEVQLRSDVREYYTISGNDTGLSLTKDTQSDSTLPTELTIEAQNYYSIVALSARQVMGAYVLTKPPDSARTFATDHTKPWMWQKEISSNGNMNTVDVIFPAMPFFLYANSDLLSSLLTPLYAFQYSGFYPNPWSIHDLGARFPNATGHVAGDDEPMPVEESANMLIMSLAYAQFSDQSAAVAHGLYLYDIWKQWAEYLVKYTLIPESQLSTDDFAGTLHNQTNLAIKGIVALEAMNVISKVLNKTEWLADYGSIPREYITKWEMLAIEPGTEHTSLTYQLRSSWGLLYNTFPDLLLGPDIVPKNVSAMQCKWYHEVSQEFGVPLDNRHGYTKSDWEMWTAATCDAKTRAIFVNAMAHWINTTSTGLPMSDLYETTGTGGHPESPAFIEFKARPVVGGHYSLLAMVMKRKIEEAAANGSSRTFPRAKYMDLAQLGHCDS</sequence>
<keyword evidence="1" id="KW-0732">Signal</keyword>
<feature type="signal peptide" evidence="1">
    <location>
        <begin position="1"/>
        <end position="30"/>
    </location>
</feature>
<dbReference type="Proteomes" id="UP000756132">
    <property type="component" value="Chromosome 1"/>
</dbReference>
<name>A0A9Q8L6Q4_PASFU</name>
<proteinExistence type="predicted"/>
<evidence type="ECO:0000259" key="2">
    <source>
        <dbReference type="Pfam" id="PF16335"/>
    </source>
</evidence>
<dbReference type="RefSeq" id="XP_047756253.1">
    <property type="nucleotide sequence ID" value="XM_047900033.1"/>
</dbReference>
<dbReference type="Pfam" id="PF17168">
    <property type="entry name" value="DUF5127"/>
    <property type="match status" value="1"/>
</dbReference>
<evidence type="ECO:0000256" key="1">
    <source>
        <dbReference type="SAM" id="SignalP"/>
    </source>
</evidence>
<gene>
    <name evidence="4" type="ORF">CLAFUR5_00885</name>
</gene>
<evidence type="ECO:0000313" key="5">
    <source>
        <dbReference type="Proteomes" id="UP000756132"/>
    </source>
</evidence>